<feature type="region of interest" description="Disordered" evidence="1">
    <location>
        <begin position="1"/>
        <end position="185"/>
    </location>
</feature>
<dbReference type="InterPro" id="IPR050546">
    <property type="entry name" value="Glycosyl_Hydrlase_16"/>
</dbReference>
<keyword evidence="2" id="KW-0812">Transmembrane</keyword>
<dbReference type="Pfam" id="PF00722">
    <property type="entry name" value="Glyco_hydro_16"/>
    <property type="match status" value="1"/>
</dbReference>
<feature type="compositionally biased region" description="Low complexity" evidence="1">
    <location>
        <begin position="1"/>
        <end position="10"/>
    </location>
</feature>
<dbReference type="Gene3D" id="2.60.120.200">
    <property type="match status" value="1"/>
</dbReference>
<feature type="compositionally biased region" description="Polar residues" evidence="1">
    <location>
        <begin position="150"/>
        <end position="163"/>
    </location>
</feature>
<organism evidence="4 5">
    <name type="scientific">Mycena albidolilacea</name>
    <dbReference type="NCBI Taxonomy" id="1033008"/>
    <lineage>
        <taxon>Eukaryota</taxon>
        <taxon>Fungi</taxon>
        <taxon>Dikarya</taxon>
        <taxon>Basidiomycota</taxon>
        <taxon>Agaricomycotina</taxon>
        <taxon>Agaricomycetes</taxon>
        <taxon>Agaricomycetidae</taxon>
        <taxon>Agaricales</taxon>
        <taxon>Marasmiineae</taxon>
        <taxon>Mycenaceae</taxon>
        <taxon>Mycena</taxon>
    </lineage>
</organism>
<proteinExistence type="predicted"/>
<accession>A0AAD7F490</accession>
<dbReference type="GO" id="GO:0005975">
    <property type="term" value="P:carbohydrate metabolic process"/>
    <property type="evidence" value="ECO:0007669"/>
    <property type="project" value="InterPro"/>
</dbReference>
<reference evidence="4" key="1">
    <citation type="submission" date="2023-03" db="EMBL/GenBank/DDBJ databases">
        <title>Massive genome expansion in bonnet fungi (Mycena s.s.) driven by repeated elements and novel gene families across ecological guilds.</title>
        <authorList>
            <consortium name="Lawrence Berkeley National Laboratory"/>
            <person name="Harder C.B."/>
            <person name="Miyauchi S."/>
            <person name="Viragh M."/>
            <person name="Kuo A."/>
            <person name="Thoen E."/>
            <person name="Andreopoulos B."/>
            <person name="Lu D."/>
            <person name="Skrede I."/>
            <person name="Drula E."/>
            <person name="Henrissat B."/>
            <person name="Morin E."/>
            <person name="Kohler A."/>
            <person name="Barry K."/>
            <person name="LaButti K."/>
            <person name="Morin E."/>
            <person name="Salamov A."/>
            <person name="Lipzen A."/>
            <person name="Mereny Z."/>
            <person name="Hegedus B."/>
            <person name="Baldrian P."/>
            <person name="Stursova M."/>
            <person name="Weitz H."/>
            <person name="Taylor A."/>
            <person name="Grigoriev I.V."/>
            <person name="Nagy L.G."/>
            <person name="Martin F."/>
            <person name="Kauserud H."/>
        </authorList>
    </citation>
    <scope>NUCLEOTIDE SEQUENCE</scope>
    <source>
        <strain evidence="4">CBHHK002</strain>
    </source>
</reference>
<evidence type="ECO:0000256" key="2">
    <source>
        <dbReference type="SAM" id="Phobius"/>
    </source>
</evidence>
<feature type="transmembrane region" description="Helical" evidence="2">
    <location>
        <begin position="235"/>
        <end position="257"/>
    </location>
</feature>
<feature type="compositionally biased region" description="Low complexity" evidence="1">
    <location>
        <begin position="20"/>
        <end position="40"/>
    </location>
</feature>
<dbReference type="EMBL" id="JARIHO010000003">
    <property type="protein sequence ID" value="KAJ7364630.1"/>
    <property type="molecule type" value="Genomic_DNA"/>
</dbReference>
<keyword evidence="2" id="KW-1133">Transmembrane helix</keyword>
<keyword evidence="5" id="KW-1185">Reference proteome</keyword>
<feature type="domain" description="GH16" evidence="3">
    <location>
        <begin position="332"/>
        <end position="633"/>
    </location>
</feature>
<dbReference type="AlphaFoldDB" id="A0AAD7F490"/>
<dbReference type="SUPFAM" id="SSF49899">
    <property type="entry name" value="Concanavalin A-like lectins/glucanases"/>
    <property type="match status" value="1"/>
</dbReference>
<keyword evidence="2" id="KW-0472">Membrane</keyword>
<gene>
    <name evidence="4" type="ORF">DFH08DRAFT_682201</name>
</gene>
<dbReference type="GO" id="GO:0004553">
    <property type="term" value="F:hydrolase activity, hydrolyzing O-glycosyl compounds"/>
    <property type="evidence" value="ECO:0007669"/>
    <property type="project" value="InterPro"/>
</dbReference>
<evidence type="ECO:0000313" key="4">
    <source>
        <dbReference type="EMBL" id="KAJ7364630.1"/>
    </source>
</evidence>
<evidence type="ECO:0000256" key="1">
    <source>
        <dbReference type="SAM" id="MobiDB-lite"/>
    </source>
</evidence>
<feature type="compositionally biased region" description="Polar residues" evidence="1">
    <location>
        <begin position="120"/>
        <end position="136"/>
    </location>
</feature>
<name>A0AAD7F490_9AGAR</name>
<dbReference type="PANTHER" id="PTHR10963:SF62">
    <property type="entry name" value="GLUCAN 1,3-BETA-GLUCOSIDASE"/>
    <property type="match status" value="1"/>
</dbReference>
<protein>
    <submittedName>
        <fullName evidence="4">Concanavalin A-like lectin/glucanase domain-containing protein</fullName>
    </submittedName>
</protein>
<comment type="caution">
    <text evidence="4">The sequence shown here is derived from an EMBL/GenBank/DDBJ whole genome shotgun (WGS) entry which is preliminary data.</text>
</comment>
<dbReference type="PROSITE" id="PS51762">
    <property type="entry name" value="GH16_2"/>
    <property type="match status" value="1"/>
</dbReference>
<sequence length="655" mass="70123">MARPAPLDFTPLPPNPPFAAHPASGSSDASPAASESSSPAASPPVSPRSLSFLTPHAPRDSLSRSPSAAALDTAAANPFGGGTPTQANPFSPPASVRSFSASFDTPVPGMHSPNGHTHAHSASGSYFATPGSTRASSLVELPRTPGSRPGTGTSSLRPNSRPTTAGDGKPSTPGGKREAFASPPARPLTIYAAPSTARLRRERPKSTALLPGARPALKTSLIKPWIGVRDPRARAAYWITYGMILFGIAAGAVRTYFGYTSVLLLTDKLCPVMDEDFTSVDTAGLFGTGVAGEGGTWLREVDASGFGNGEFEMTTASDANSFVRDGQLYLLPTLTSDVIPEGSILDGAVYNLTGCTYNLTHSSGYTTSGHGAAGINTTEGTSGGGGIAPDAPLDLPAYLAACSAISNATEGKILPPIMSARISTRRSASIKFGRIEVRAKLPTGDWLWPAIWMLPVDSVYGGWPLSGEIDIMEARGNGPSYNKQGINYVRSSLNWGPATFLNAVAKTYGWWVRRRGRYDDGFHTYALEWSEDFIRMYVDTRLQYMYETKIKQSFWERGDFPTVVQNGSQSVVLDNPWVNGTKAAPFDQRFYLIMNVAVGGTNGWFPDGPEKPWLDGSGTAPLDFLRAKNQWYNTWPQDEFHRAMVVDSVKMWEKC</sequence>
<evidence type="ECO:0000259" key="3">
    <source>
        <dbReference type="PROSITE" id="PS51762"/>
    </source>
</evidence>
<dbReference type="InterPro" id="IPR013320">
    <property type="entry name" value="ConA-like_dom_sf"/>
</dbReference>
<dbReference type="PANTHER" id="PTHR10963">
    <property type="entry name" value="GLYCOSYL HYDROLASE-RELATED"/>
    <property type="match status" value="1"/>
</dbReference>
<dbReference type="InterPro" id="IPR000757">
    <property type="entry name" value="Beta-glucanase-like"/>
</dbReference>
<evidence type="ECO:0000313" key="5">
    <source>
        <dbReference type="Proteomes" id="UP001218218"/>
    </source>
</evidence>
<dbReference type="Proteomes" id="UP001218218">
    <property type="component" value="Unassembled WGS sequence"/>
</dbReference>